<sequence length="419" mass="45219">MASTLYISLPSRAAAQNRPDWAGQNLSFALMTTEGRLQQQGQMTLADLKSLAAGAKQIAFLLAATDASLLTVKVPPMSAAKLKTALPNLLEEQLVSDPADLILVSSPVVDGEISVAVADRLWLEDVAKRVKDWPARKLSAYPAQLALAFHPAVDGQSAAASALIEEKDSALELCLRNGEKHGIGLSLDLTGQADALAMLGHLSELPRVDVHVPAAELDAYQQLVGQLGLQDGINLSAISWVTRVDGISQATPDLMTGIAAEHMASFDWSKWRWPLRLALALLIVNLAALNFEWLSKRKEAQDISKSLTQTYRNSFPKETAILDPLLQMQQKVNVAKRAAGQFAANDFAVMASQFAQIWDRFGPPGGIAGIEYKERALFIRTKPGIQVPLDKLRMGLAEQSLEISSATDGTLRVTAGGKR</sequence>
<dbReference type="Proteomes" id="UP000650424">
    <property type="component" value="Unassembled WGS sequence"/>
</dbReference>
<dbReference type="NCBIfam" id="TIGR01709">
    <property type="entry name" value="typeII_sec_gspL"/>
    <property type="match status" value="1"/>
</dbReference>
<reference evidence="1 2" key="1">
    <citation type="submission" date="2020-08" db="EMBL/GenBank/DDBJ databases">
        <title>Novel species isolated from subtropical streams in China.</title>
        <authorList>
            <person name="Lu H."/>
        </authorList>
    </citation>
    <scope>NUCLEOTIDE SEQUENCE [LARGE SCALE GENOMIC DNA]</scope>
    <source>
        <strain evidence="1 2">CY18W</strain>
    </source>
</reference>
<dbReference type="InterPro" id="IPR043129">
    <property type="entry name" value="ATPase_NBD"/>
</dbReference>
<evidence type="ECO:0000313" key="2">
    <source>
        <dbReference type="Proteomes" id="UP000650424"/>
    </source>
</evidence>
<accession>A0ABR6ZNE9</accession>
<dbReference type="RefSeq" id="WP_186946621.1">
    <property type="nucleotide sequence ID" value="NZ_JACOGF010000003.1"/>
</dbReference>
<evidence type="ECO:0000313" key="1">
    <source>
        <dbReference type="EMBL" id="MBC3917402.1"/>
    </source>
</evidence>
<dbReference type="InterPro" id="IPR007812">
    <property type="entry name" value="T2SS_protein-GspL"/>
</dbReference>
<dbReference type="EMBL" id="JACOGF010000003">
    <property type="protein sequence ID" value="MBC3917402.1"/>
    <property type="molecule type" value="Genomic_DNA"/>
</dbReference>
<protein>
    <recommendedName>
        <fullName evidence="3">General secretion pathway protein L</fullName>
    </recommendedName>
</protein>
<keyword evidence="2" id="KW-1185">Reference proteome</keyword>
<dbReference type="SUPFAM" id="SSF53067">
    <property type="entry name" value="Actin-like ATPase domain"/>
    <property type="match status" value="1"/>
</dbReference>
<dbReference type="Gene3D" id="3.30.420.380">
    <property type="match status" value="1"/>
</dbReference>
<organism evidence="1 2">
    <name type="scientific">Undibacterium hunanense</name>
    <dbReference type="NCBI Taxonomy" id="2762292"/>
    <lineage>
        <taxon>Bacteria</taxon>
        <taxon>Pseudomonadati</taxon>
        <taxon>Pseudomonadota</taxon>
        <taxon>Betaproteobacteria</taxon>
        <taxon>Burkholderiales</taxon>
        <taxon>Oxalobacteraceae</taxon>
        <taxon>Undibacterium</taxon>
    </lineage>
</organism>
<name>A0ABR6ZNE9_9BURK</name>
<gene>
    <name evidence="1" type="ORF">H8L32_07955</name>
</gene>
<evidence type="ECO:0008006" key="3">
    <source>
        <dbReference type="Google" id="ProtNLM"/>
    </source>
</evidence>
<dbReference type="PIRSF" id="PIRSF015761">
    <property type="entry name" value="Protein_L"/>
    <property type="match status" value="1"/>
</dbReference>
<comment type="caution">
    <text evidence="1">The sequence shown here is derived from an EMBL/GenBank/DDBJ whole genome shotgun (WGS) entry which is preliminary data.</text>
</comment>
<proteinExistence type="predicted"/>